<dbReference type="GO" id="GO:0016787">
    <property type="term" value="F:hydrolase activity"/>
    <property type="evidence" value="ECO:0007669"/>
    <property type="project" value="UniProtKB-KW"/>
</dbReference>
<dbReference type="Pfam" id="PF05970">
    <property type="entry name" value="PIF1"/>
    <property type="match status" value="1"/>
</dbReference>
<comment type="cofactor">
    <cofactor evidence="1">
        <name>Mg(2+)</name>
        <dbReference type="ChEBI" id="CHEBI:18420"/>
    </cofactor>
</comment>
<dbReference type="EC" id="5.6.2.3" evidence="1"/>
<keyword evidence="1" id="KW-0378">Hydrolase</keyword>
<dbReference type="GO" id="GO:0000723">
    <property type="term" value="P:telomere maintenance"/>
    <property type="evidence" value="ECO:0007669"/>
    <property type="project" value="InterPro"/>
</dbReference>
<comment type="catalytic activity">
    <reaction evidence="1">
        <text>ATP + H2O = ADP + phosphate + H(+)</text>
        <dbReference type="Rhea" id="RHEA:13065"/>
        <dbReference type="ChEBI" id="CHEBI:15377"/>
        <dbReference type="ChEBI" id="CHEBI:15378"/>
        <dbReference type="ChEBI" id="CHEBI:30616"/>
        <dbReference type="ChEBI" id="CHEBI:43474"/>
        <dbReference type="ChEBI" id="CHEBI:456216"/>
        <dbReference type="EC" id="5.6.2.3"/>
    </reaction>
</comment>
<keyword evidence="1" id="KW-0227">DNA damage</keyword>
<keyword evidence="1" id="KW-0234">DNA repair</keyword>
<dbReference type="InterPro" id="IPR010285">
    <property type="entry name" value="DNA_helicase_pif1-like_DEAD"/>
</dbReference>
<reference evidence="3" key="1">
    <citation type="submission" date="2020-08" db="EMBL/GenBank/DDBJ databases">
        <title>Multicomponent nature underlies the extraordinary mechanical properties of spider dragline silk.</title>
        <authorList>
            <person name="Kono N."/>
            <person name="Nakamura H."/>
            <person name="Mori M."/>
            <person name="Yoshida Y."/>
            <person name="Ohtoshi R."/>
            <person name="Malay A.D."/>
            <person name="Moran D.A.P."/>
            <person name="Tomita M."/>
            <person name="Numata K."/>
            <person name="Arakawa K."/>
        </authorList>
    </citation>
    <scope>NUCLEOTIDE SEQUENCE</scope>
</reference>
<keyword evidence="1" id="KW-0067">ATP-binding</keyword>
<gene>
    <name evidence="3" type="primary">EOP45_16265</name>
    <name evidence="3" type="ORF">TNCV_2203131</name>
</gene>
<dbReference type="Proteomes" id="UP000887159">
    <property type="component" value="Unassembled WGS sequence"/>
</dbReference>
<proteinExistence type="inferred from homology"/>
<sequence length="130" mass="14857">MSEDIFLRALRQNPDPHKQYSEDTFIESLLLLEDMCVSVNKKHLKKMGLISLECDRDSVIDIDILREKQYDVNALQIYVAAQIRLLINHQRLTYDSVIEHVWSGNGGLLFLDAQGGTGKTFLLNLILAKI</sequence>
<keyword evidence="1" id="KW-0233">DNA recombination</keyword>
<keyword evidence="1" id="KW-0547">Nucleotide-binding</keyword>
<keyword evidence="1" id="KW-0347">Helicase</keyword>
<dbReference type="AlphaFoldDB" id="A0A8X6S8T1"/>
<dbReference type="EMBL" id="BMAU01021263">
    <property type="protein sequence ID" value="GFY06780.1"/>
    <property type="molecule type" value="Genomic_DNA"/>
</dbReference>
<comment type="caution">
    <text evidence="3">The sequence shown here is derived from an EMBL/GenBank/DDBJ whole genome shotgun (WGS) entry which is preliminary data.</text>
</comment>
<dbReference type="GO" id="GO:0006281">
    <property type="term" value="P:DNA repair"/>
    <property type="evidence" value="ECO:0007669"/>
    <property type="project" value="UniProtKB-KW"/>
</dbReference>
<protein>
    <recommendedName>
        <fullName evidence="1">ATP-dependent DNA helicase</fullName>
        <ecNumber evidence="1">5.6.2.3</ecNumber>
    </recommendedName>
</protein>
<comment type="similarity">
    <text evidence="1">Belongs to the helicase family.</text>
</comment>
<evidence type="ECO:0000313" key="4">
    <source>
        <dbReference type="Proteomes" id="UP000887159"/>
    </source>
</evidence>
<evidence type="ECO:0000313" key="3">
    <source>
        <dbReference type="EMBL" id="GFY06780.1"/>
    </source>
</evidence>
<dbReference type="GO" id="GO:0043139">
    <property type="term" value="F:5'-3' DNA helicase activity"/>
    <property type="evidence" value="ECO:0007669"/>
    <property type="project" value="UniProtKB-EC"/>
</dbReference>
<feature type="domain" description="DNA helicase Pif1-like DEAD-box helicase" evidence="2">
    <location>
        <begin position="86"/>
        <end position="130"/>
    </location>
</feature>
<dbReference type="GO" id="GO:0005524">
    <property type="term" value="F:ATP binding"/>
    <property type="evidence" value="ECO:0007669"/>
    <property type="project" value="UniProtKB-KW"/>
</dbReference>
<evidence type="ECO:0000259" key="2">
    <source>
        <dbReference type="Pfam" id="PF05970"/>
    </source>
</evidence>
<organism evidence="3 4">
    <name type="scientific">Trichonephila clavipes</name>
    <name type="common">Golden silk orbweaver</name>
    <name type="synonym">Nephila clavipes</name>
    <dbReference type="NCBI Taxonomy" id="2585209"/>
    <lineage>
        <taxon>Eukaryota</taxon>
        <taxon>Metazoa</taxon>
        <taxon>Ecdysozoa</taxon>
        <taxon>Arthropoda</taxon>
        <taxon>Chelicerata</taxon>
        <taxon>Arachnida</taxon>
        <taxon>Araneae</taxon>
        <taxon>Araneomorphae</taxon>
        <taxon>Entelegynae</taxon>
        <taxon>Araneoidea</taxon>
        <taxon>Nephilidae</taxon>
        <taxon>Trichonephila</taxon>
    </lineage>
</organism>
<dbReference type="GO" id="GO:0006310">
    <property type="term" value="P:DNA recombination"/>
    <property type="evidence" value="ECO:0007669"/>
    <property type="project" value="UniProtKB-KW"/>
</dbReference>
<accession>A0A8X6S8T1</accession>
<name>A0A8X6S8T1_TRICX</name>
<keyword evidence="4" id="KW-1185">Reference proteome</keyword>
<evidence type="ECO:0000256" key="1">
    <source>
        <dbReference type="RuleBase" id="RU363044"/>
    </source>
</evidence>